<dbReference type="Gene3D" id="3.40.50.150">
    <property type="entry name" value="Vaccinia Virus protein VP39"/>
    <property type="match status" value="1"/>
</dbReference>
<sequence>MSEAPALRLVSQDIGSASRGADISTGQEPIATLEAQVVVPCPLCDRREAWGWGHENGYSAVKCVGCGLVYVSPRPADETISEATRTGQHRHEAGAMSVVYAPSRRKLARYRSRMRRVLAGELGQDPVSWLDIGAGFGELIEALGDVLPAGSRIRGIEPMAAKAAHARARGLPVTSEPLAQVTERFDFVSLINVFSHLPDPGSFLSGLGRLVRPGGTLVLMTGNGAELDSADSYPDRLDLPDHLVFAGRPQLDAFLSEAGFEPYRRDLVRLDTASWAAKALIKKTLGQPVPLVIPYRSRFRDMLYLARRVR</sequence>
<keyword evidence="1 2" id="KW-0808">Transferase</keyword>
<evidence type="ECO:0000313" key="2">
    <source>
        <dbReference type="EMBL" id="RXZ31692.1"/>
    </source>
</evidence>
<dbReference type="RefSeq" id="WP_129341926.1">
    <property type="nucleotide sequence ID" value="NZ_JACIDD010000002.1"/>
</dbReference>
<dbReference type="InterPro" id="IPR029063">
    <property type="entry name" value="SAM-dependent_MTases_sf"/>
</dbReference>
<dbReference type="SUPFAM" id="SSF53335">
    <property type="entry name" value="S-adenosyl-L-methionine-dependent methyltransferases"/>
    <property type="match status" value="1"/>
</dbReference>
<keyword evidence="2" id="KW-0489">Methyltransferase</keyword>
<reference evidence="2 3" key="1">
    <citation type="submission" date="2019-01" db="EMBL/GenBank/DDBJ databases">
        <title>Sphingomonas mucosissima sp. nov. and Sphingomonas desiccabilis sp. nov., from biological soil crusts in the Colorado Plateau, USA.</title>
        <authorList>
            <person name="Zhu D."/>
        </authorList>
    </citation>
    <scope>NUCLEOTIDE SEQUENCE [LARGE SCALE GENOMIC DNA]</scope>
    <source>
        <strain evidence="2 3">CP1D</strain>
    </source>
</reference>
<evidence type="ECO:0000313" key="3">
    <source>
        <dbReference type="Proteomes" id="UP000292347"/>
    </source>
</evidence>
<dbReference type="PANTHER" id="PTHR43861:SF3">
    <property type="entry name" value="PUTATIVE (AFU_ORTHOLOGUE AFUA_2G14390)-RELATED"/>
    <property type="match status" value="1"/>
</dbReference>
<name>A0A4Q2IQ25_9SPHN</name>
<keyword evidence="3" id="KW-1185">Reference proteome</keyword>
<dbReference type="GO" id="GO:0032259">
    <property type="term" value="P:methylation"/>
    <property type="evidence" value="ECO:0007669"/>
    <property type="project" value="UniProtKB-KW"/>
</dbReference>
<dbReference type="OrthoDB" id="9777638at2"/>
<dbReference type="CDD" id="cd02440">
    <property type="entry name" value="AdoMet_MTases"/>
    <property type="match status" value="1"/>
</dbReference>
<proteinExistence type="predicted"/>
<protein>
    <submittedName>
        <fullName evidence="2">Class I SAM-dependent methyltransferase</fullName>
    </submittedName>
</protein>
<evidence type="ECO:0000256" key="1">
    <source>
        <dbReference type="ARBA" id="ARBA00022679"/>
    </source>
</evidence>
<comment type="caution">
    <text evidence="2">The sequence shown here is derived from an EMBL/GenBank/DDBJ whole genome shotgun (WGS) entry which is preliminary data.</text>
</comment>
<accession>A0A4Q2IQ25</accession>
<dbReference type="Proteomes" id="UP000292347">
    <property type="component" value="Unassembled WGS sequence"/>
</dbReference>
<dbReference type="GO" id="GO:0008168">
    <property type="term" value="F:methyltransferase activity"/>
    <property type="evidence" value="ECO:0007669"/>
    <property type="project" value="UniProtKB-KW"/>
</dbReference>
<gene>
    <name evidence="2" type="ORF">EO081_10745</name>
</gene>
<organism evidence="2 3">
    <name type="scientific">Sphingomonas desiccabilis</name>
    <dbReference type="NCBI Taxonomy" id="429134"/>
    <lineage>
        <taxon>Bacteria</taxon>
        <taxon>Pseudomonadati</taxon>
        <taxon>Pseudomonadota</taxon>
        <taxon>Alphaproteobacteria</taxon>
        <taxon>Sphingomonadales</taxon>
        <taxon>Sphingomonadaceae</taxon>
        <taxon>Sphingomonas</taxon>
    </lineage>
</organism>
<dbReference type="AlphaFoldDB" id="A0A4Q2IQ25"/>
<dbReference type="Pfam" id="PF13489">
    <property type="entry name" value="Methyltransf_23"/>
    <property type="match status" value="1"/>
</dbReference>
<dbReference type="PANTHER" id="PTHR43861">
    <property type="entry name" value="TRANS-ACONITATE 2-METHYLTRANSFERASE-RELATED"/>
    <property type="match status" value="1"/>
</dbReference>
<dbReference type="EMBL" id="SDPT01000002">
    <property type="protein sequence ID" value="RXZ31692.1"/>
    <property type="molecule type" value="Genomic_DNA"/>
</dbReference>